<dbReference type="EMBL" id="JACCJC010000009">
    <property type="protein sequence ID" value="KAF6238466.1"/>
    <property type="molecule type" value="Genomic_DNA"/>
</dbReference>
<keyword evidence="2" id="KW-1185">Reference proteome</keyword>
<protein>
    <submittedName>
        <fullName evidence="1">Uncharacterized protein</fullName>
    </submittedName>
</protein>
<accession>A0A8H6L7F9</accession>
<organism evidence="1 2">
    <name type="scientific">Letharia columbiana</name>
    <dbReference type="NCBI Taxonomy" id="112416"/>
    <lineage>
        <taxon>Eukaryota</taxon>
        <taxon>Fungi</taxon>
        <taxon>Dikarya</taxon>
        <taxon>Ascomycota</taxon>
        <taxon>Pezizomycotina</taxon>
        <taxon>Lecanoromycetes</taxon>
        <taxon>OSLEUM clade</taxon>
        <taxon>Lecanoromycetidae</taxon>
        <taxon>Lecanorales</taxon>
        <taxon>Lecanorineae</taxon>
        <taxon>Parmeliaceae</taxon>
        <taxon>Letharia</taxon>
    </lineage>
</organism>
<name>A0A8H6L7F9_9LECA</name>
<dbReference type="Proteomes" id="UP000578531">
    <property type="component" value="Unassembled WGS sequence"/>
</dbReference>
<comment type="caution">
    <text evidence="1">The sequence shown here is derived from an EMBL/GenBank/DDBJ whole genome shotgun (WGS) entry which is preliminary data.</text>
</comment>
<reference evidence="1 2" key="1">
    <citation type="journal article" date="2020" name="Genomics">
        <title>Complete, high-quality genomes from long-read metagenomic sequencing of two wolf lichen thalli reveals enigmatic genome architecture.</title>
        <authorList>
            <person name="McKenzie S.K."/>
            <person name="Walston R.F."/>
            <person name="Allen J.L."/>
        </authorList>
    </citation>
    <scope>NUCLEOTIDE SEQUENCE [LARGE SCALE GENOMIC DNA]</scope>
    <source>
        <strain evidence="1">WasteWater2</strain>
    </source>
</reference>
<sequence>MRAIFQIGGYSGLIGEDFVCQQKPSFYAKAAVEARQLWTLLSTKDGRARLKYVALRGAVAGLVWHPRILRAQV</sequence>
<gene>
    <name evidence="1" type="ORF">HO173_003434</name>
</gene>
<evidence type="ECO:0000313" key="2">
    <source>
        <dbReference type="Proteomes" id="UP000578531"/>
    </source>
</evidence>
<dbReference type="GeneID" id="59285101"/>
<dbReference type="AlphaFoldDB" id="A0A8H6L7F9"/>
<dbReference type="RefSeq" id="XP_037167768.1">
    <property type="nucleotide sequence ID" value="XM_037305360.1"/>
</dbReference>
<evidence type="ECO:0000313" key="1">
    <source>
        <dbReference type="EMBL" id="KAF6238466.1"/>
    </source>
</evidence>
<proteinExistence type="predicted"/>